<dbReference type="Pfam" id="PF05154">
    <property type="entry name" value="TM2"/>
    <property type="match status" value="1"/>
</dbReference>
<reference evidence="8 9" key="1">
    <citation type="submission" date="2019-04" db="EMBL/GenBank/DDBJ databases">
        <title>Lewinella litorea sp. nov., isolated from a marine sand.</title>
        <authorList>
            <person name="Yoon J.-H."/>
        </authorList>
    </citation>
    <scope>NUCLEOTIDE SEQUENCE [LARGE SCALE GENOMIC DNA]</scope>
    <source>
        <strain evidence="8 9">HSMS-39</strain>
    </source>
</reference>
<proteinExistence type="predicted"/>
<dbReference type="SUPFAM" id="SSF48452">
    <property type="entry name" value="TPR-like"/>
    <property type="match status" value="1"/>
</dbReference>
<dbReference type="InterPro" id="IPR007829">
    <property type="entry name" value="TM2"/>
</dbReference>
<evidence type="ECO:0000313" key="9">
    <source>
        <dbReference type="Proteomes" id="UP000308528"/>
    </source>
</evidence>
<keyword evidence="9" id="KW-1185">Reference proteome</keyword>
<dbReference type="Gene3D" id="1.25.40.10">
    <property type="entry name" value="Tetratricopeptide repeat domain"/>
    <property type="match status" value="1"/>
</dbReference>
<feature type="transmembrane region" description="Helical" evidence="6">
    <location>
        <begin position="31"/>
        <end position="54"/>
    </location>
</feature>
<protein>
    <submittedName>
        <fullName evidence="8">NINE protein</fullName>
    </submittedName>
</protein>
<dbReference type="GO" id="GO:0016020">
    <property type="term" value="C:membrane"/>
    <property type="evidence" value="ECO:0007669"/>
    <property type="project" value="UniProtKB-SubCell"/>
</dbReference>
<evidence type="ECO:0000256" key="4">
    <source>
        <dbReference type="ARBA" id="ARBA00023136"/>
    </source>
</evidence>
<dbReference type="AlphaFoldDB" id="A0A4S4NQI5"/>
<dbReference type="Proteomes" id="UP000308528">
    <property type="component" value="Unassembled WGS sequence"/>
</dbReference>
<dbReference type="NCBIfam" id="NF047558">
    <property type="entry name" value="TPR_END_plus"/>
    <property type="match status" value="1"/>
</dbReference>
<evidence type="ECO:0000256" key="3">
    <source>
        <dbReference type="ARBA" id="ARBA00022989"/>
    </source>
</evidence>
<feature type="region of interest" description="Disordered" evidence="5">
    <location>
        <begin position="79"/>
        <end position="114"/>
    </location>
</feature>
<sequence>MKSKTTAGIFALVFGGLGVHRFYLGQKGLGILYLLFVWTFIPTIIAMIDGIVFLTQDEDKFNRKYNTEYWAMQQQQQQQQHHYHHYRQPPPQYNYADTPNNPPPRPAYAEEAATPKKDPFQISADRKYADYDFTGAIQDYRRSLNVDPRQADVHFKLACLYSIHEDTDTSLYHLSQALEHGYFDFDEMEKHDHLAYLRSTPEFLAFKSNGYRIPASTPESAEPESAQPADTLELSDDLITRIERLAKLKEDGILSEDAFKREKAKILRS</sequence>
<keyword evidence="3 6" id="KW-1133">Transmembrane helix</keyword>
<evidence type="ECO:0000256" key="6">
    <source>
        <dbReference type="SAM" id="Phobius"/>
    </source>
</evidence>
<evidence type="ECO:0000313" key="8">
    <source>
        <dbReference type="EMBL" id="THH40608.1"/>
    </source>
</evidence>
<organism evidence="8 9">
    <name type="scientific">Neolewinella litorea</name>
    <dbReference type="NCBI Taxonomy" id="2562452"/>
    <lineage>
        <taxon>Bacteria</taxon>
        <taxon>Pseudomonadati</taxon>
        <taxon>Bacteroidota</taxon>
        <taxon>Saprospiria</taxon>
        <taxon>Saprospirales</taxon>
        <taxon>Lewinellaceae</taxon>
        <taxon>Neolewinella</taxon>
    </lineage>
</organism>
<dbReference type="OrthoDB" id="9816361at2"/>
<evidence type="ECO:0000256" key="2">
    <source>
        <dbReference type="ARBA" id="ARBA00022692"/>
    </source>
</evidence>
<comment type="caution">
    <text evidence="8">The sequence shown here is derived from an EMBL/GenBank/DDBJ whole genome shotgun (WGS) entry which is preliminary data.</text>
</comment>
<feature type="domain" description="TM2" evidence="7">
    <location>
        <begin position="2"/>
        <end position="51"/>
    </location>
</feature>
<dbReference type="InterPro" id="IPR011990">
    <property type="entry name" value="TPR-like_helical_dom_sf"/>
</dbReference>
<accession>A0A4S4NQI5</accession>
<comment type="subcellular location">
    <subcellularLocation>
        <location evidence="1">Membrane</location>
        <topology evidence="1">Multi-pass membrane protein</topology>
    </subcellularLocation>
</comment>
<keyword evidence="2 6" id="KW-0812">Transmembrane</keyword>
<gene>
    <name evidence="8" type="ORF">E4021_07715</name>
</gene>
<evidence type="ECO:0000259" key="7">
    <source>
        <dbReference type="Pfam" id="PF05154"/>
    </source>
</evidence>
<evidence type="ECO:0000256" key="1">
    <source>
        <dbReference type="ARBA" id="ARBA00004141"/>
    </source>
</evidence>
<dbReference type="RefSeq" id="WP_136458033.1">
    <property type="nucleotide sequence ID" value="NZ_SRSF01000002.1"/>
</dbReference>
<keyword evidence="4 6" id="KW-0472">Membrane</keyword>
<name>A0A4S4NQI5_9BACT</name>
<dbReference type="EMBL" id="SRSF01000002">
    <property type="protein sequence ID" value="THH40608.1"/>
    <property type="molecule type" value="Genomic_DNA"/>
</dbReference>
<evidence type="ECO:0000256" key="5">
    <source>
        <dbReference type="SAM" id="MobiDB-lite"/>
    </source>
</evidence>